<dbReference type="AlphaFoldDB" id="A0A1I5KE66"/>
<protein>
    <submittedName>
        <fullName evidence="2">Uncharacterized conserved protein, tellurite resistance protein B (TerB) family</fullName>
    </submittedName>
</protein>
<sequence length="147" mass="16445">MFANLLKRLTAPEPDTLPDGDARLALAALLVRIARSDGDYTDDEVGRIDRILATRYGMSPFEAGALRREAETLEAEAPDTVRFTRALKDAVPYEDREQILEALWEVVLADGVRDHEEDALLRLVAPMLGVNDRDSNLARQRVESRKA</sequence>
<dbReference type="OrthoDB" id="5402150at2"/>
<accession>A0A1I5KE66</accession>
<dbReference type="InterPro" id="IPR007791">
    <property type="entry name" value="DjlA_N"/>
</dbReference>
<dbReference type="RefSeq" id="WP_093416167.1">
    <property type="nucleotide sequence ID" value="NZ_FOXA01000001.1"/>
</dbReference>
<dbReference type="Pfam" id="PF05099">
    <property type="entry name" value="TerB"/>
    <property type="match status" value="1"/>
</dbReference>
<dbReference type="Proteomes" id="UP000199356">
    <property type="component" value="Unassembled WGS sequence"/>
</dbReference>
<name>A0A1I5KE66_9RHOB</name>
<keyword evidence="3" id="KW-1185">Reference proteome</keyword>
<evidence type="ECO:0000259" key="1">
    <source>
        <dbReference type="Pfam" id="PF05099"/>
    </source>
</evidence>
<dbReference type="SUPFAM" id="SSF158682">
    <property type="entry name" value="TerB-like"/>
    <property type="match status" value="1"/>
</dbReference>
<dbReference type="CDD" id="cd07313">
    <property type="entry name" value="terB_like_2"/>
    <property type="match status" value="1"/>
</dbReference>
<dbReference type="Gene3D" id="1.10.3680.10">
    <property type="entry name" value="TerB-like"/>
    <property type="match status" value="1"/>
</dbReference>
<dbReference type="STRING" id="441119.SAMN04488047_10152"/>
<dbReference type="EMBL" id="FOXA01000001">
    <property type="protein sequence ID" value="SFO83278.1"/>
    <property type="molecule type" value="Genomic_DNA"/>
</dbReference>
<evidence type="ECO:0000313" key="2">
    <source>
        <dbReference type="EMBL" id="SFO83278.1"/>
    </source>
</evidence>
<evidence type="ECO:0000313" key="3">
    <source>
        <dbReference type="Proteomes" id="UP000199356"/>
    </source>
</evidence>
<feature type="domain" description="Co-chaperone DjlA N-terminal" evidence="1">
    <location>
        <begin position="23"/>
        <end position="140"/>
    </location>
</feature>
<dbReference type="InterPro" id="IPR029024">
    <property type="entry name" value="TerB-like"/>
</dbReference>
<proteinExistence type="predicted"/>
<organism evidence="2 3">
    <name type="scientific">Tranquillimonas alkanivorans</name>
    <dbReference type="NCBI Taxonomy" id="441119"/>
    <lineage>
        <taxon>Bacteria</taxon>
        <taxon>Pseudomonadati</taxon>
        <taxon>Pseudomonadota</taxon>
        <taxon>Alphaproteobacteria</taxon>
        <taxon>Rhodobacterales</taxon>
        <taxon>Roseobacteraceae</taxon>
        <taxon>Tranquillimonas</taxon>
    </lineage>
</organism>
<gene>
    <name evidence="2" type="ORF">SAMN04488047_10152</name>
</gene>
<reference evidence="2 3" key="1">
    <citation type="submission" date="2016-10" db="EMBL/GenBank/DDBJ databases">
        <authorList>
            <person name="de Groot N.N."/>
        </authorList>
    </citation>
    <scope>NUCLEOTIDE SEQUENCE [LARGE SCALE GENOMIC DNA]</scope>
    <source>
        <strain evidence="2 3">DSM 19547</strain>
    </source>
</reference>